<protein>
    <submittedName>
        <fullName evidence="1">Uncharacterized protein</fullName>
    </submittedName>
</protein>
<evidence type="ECO:0000313" key="2">
    <source>
        <dbReference type="Proteomes" id="UP000029707"/>
    </source>
</evidence>
<reference evidence="1 2" key="1">
    <citation type="journal article" date="2014" name="Genome Announc.">
        <title>Draft genome sequences of eight enterohepatic helicobacter species isolated from both laboratory and wild rodents.</title>
        <authorList>
            <person name="Sheh A."/>
            <person name="Shen Z."/>
            <person name="Fox J.G."/>
        </authorList>
    </citation>
    <scope>NUCLEOTIDE SEQUENCE [LARGE SCALE GENOMIC DNA]</scope>
    <source>
        <strain evidence="1 2">MIT 01-6451</strain>
    </source>
</reference>
<dbReference type="AlphaFoldDB" id="A0A4V6I427"/>
<dbReference type="OrthoDB" id="5321065at2"/>
<dbReference type="Proteomes" id="UP000029707">
    <property type="component" value="Unassembled WGS sequence"/>
</dbReference>
<comment type="caution">
    <text evidence="1">The sequence shown here is derived from an EMBL/GenBank/DDBJ whole genome shotgun (WGS) entry which is preliminary data.</text>
</comment>
<evidence type="ECO:0000313" key="1">
    <source>
        <dbReference type="EMBL" id="TLE02263.1"/>
    </source>
</evidence>
<gene>
    <name evidence="1" type="ORF">LS65_003790</name>
</gene>
<sequence>MPISHFFAPLLGLSTPTLIYPHTLLQPPTPFIPYGFKIPAQNIESPHNPKAIVIFVGGFCDTIMCAVYKNFIEFNEKSCFKIYASFKSQALFSAWLPLLATYQLPIFVIAHSWGASNFYKALCNMHAHNVSLHYLLTLDPVGYHQPKIRPQHIRFWENVYITQKYTHLCRPNIIALIGHAWNTINVSDNNIPLHKPIHHAKITQMIESTHFESELTKIIRV</sequence>
<dbReference type="STRING" id="425400.LS65_04835"/>
<name>A0A4V6I427_9HELI</name>
<dbReference type="RefSeq" id="WP_052061063.1">
    <property type="nucleotide sequence ID" value="NZ_CAJUDB010000002.1"/>
</dbReference>
<dbReference type="EMBL" id="JRMQ02000003">
    <property type="protein sequence ID" value="TLE02263.1"/>
    <property type="molecule type" value="Genomic_DNA"/>
</dbReference>
<organism evidence="1 2">
    <name type="scientific">Helicobacter japonicus</name>
    <dbReference type="NCBI Taxonomy" id="425400"/>
    <lineage>
        <taxon>Bacteria</taxon>
        <taxon>Pseudomonadati</taxon>
        <taxon>Campylobacterota</taxon>
        <taxon>Epsilonproteobacteria</taxon>
        <taxon>Campylobacterales</taxon>
        <taxon>Helicobacteraceae</taxon>
        <taxon>Helicobacter</taxon>
    </lineage>
</organism>
<proteinExistence type="predicted"/>
<keyword evidence="2" id="KW-1185">Reference proteome</keyword>
<accession>A0A4V6I427</accession>